<proteinExistence type="predicted"/>
<dbReference type="Proteomes" id="UP001163603">
    <property type="component" value="Chromosome 2"/>
</dbReference>
<reference evidence="2" key="1">
    <citation type="journal article" date="2023" name="G3 (Bethesda)">
        <title>Genome assembly and association tests identify interacting loci associated with vigor, precocity, and sex in interspecific pistachio rootstocks.</title>
        <authorList>
            <person name="Palmer W."/>
            <person name="Jacygrad E."/>
            <person name="Sagayaradj S."/>
            <person name="Cavanaugh K."/>
            <person name="Han R."/>
            <person name="Bertier L."/>
            <person name="Beede B."/>
            <person name="Kafkas S."/>
            <person name="Golino D."/>
            <person name="Preece J."/>
            <person name="Michelmore R."/>
        </authorList>
    </citation>
    <scope>NUCLEOTIDE SEQUENCE [LARGE SCALE GENOMIC DNA]</scope>
</reference>
<sequence length="578" mass="65443">MNDHRLCQVKKFGSFQGNCLLFKDEIEILRPDLVPSETVSVICVNGEVLPQVHQSWKPSQDKGGALMVVGWQCCRMVKVVMIDLGPPHLRKFRDVGEENPWSAKALKEKKVDDDNFKACSAKMGKDLIGLDHERVECIGPGDQRNFGLSEQMGSKVIGGFICTEEARPTLKKGVSSGVEGSLKMDGSWLFQNKPILLQKWQPGMELSKESSRFIPVWVKFYDIPLELWSAIRLSYIASTVGKLLGMDRITEDSCGYSLRRMRFARILVEVDTARWNFNGDPRSVGGVEYLGIQMSCALINRGLWRRGMNHEEDKWMEADSEDKGKSDIESDSTPMVRFLIEGCWNIRGLNQPIKQEEVKVFTKEKRLALCSLLETCVAIVSTNCIFNHVFRNWNWISNTDHGSRGCRVVVGWNILVYYVRVVGMTEQVVNCVVRELRNGNEFFASFVYAMNDLVGRRELWDNLCNHKCVVENSLWIVMGDFNATLYLNESLGGSNVITTAMKEFRDCVDELAIEDNNQVGIMYTWNGKPHGDSGVLKNLDRVMGNVPFATKFLVLMRSSGPMELVTIVLRLPCSLIFV</sequence>
<keyword evidence="2" id="KW-1185">Reference proteome</keyword>
<comment type="caution">
    <text evidence="1">The sequence shown here is derived from an EMBL/GenBank/DDBJ whole genome shotgun (WGS) entry which is preliminary data.</text>
</comment>
<evidence type="ECO:0000313" key="2">
    <source>
        <dbReference type="Proteomes" id="UP001163603"/>
    </source>
</evidence>
<dbReference type="EMBL" id="CM047737">
    <property type="protein sequence ID" value="KAJ0048928.1"/>
    <property type="molecule type" value="Genomic_DNA"/>
</dbReference>
<evidence type="ECO:0000313" key="1">
    <source>
        <dbReference type="EMBL" id="KAJ0048928.1"/>
    </source>
</evidence>
<name>A0ACC0ZCK9_9ROSI</name>
<organism evidence="1 2">
    <name type="scientific">Pistacia integerrima</name>
    <dbReference type="NCBI Taxonomy" id="434235"/>
    <lineage>
        <taxon>Eukaryota</taxon>
        <taxon>Viridiplantae</taxon>
        <taxon>Streptophyta</taxon>
        <taxon>Embryophyta</taxon>
        <taxon>Tracheophyta</taxon>
        <taxon>Spermatophyta</taxon>
        <taxon>Magnoliopsida</taxon>
        <taxon>eudicotyledons</taxon>
        <taxon>Gunneridae</taxon>
        <taxon>Pentapetalae</taxon>
        <taxon>rosids</taxon>
        <taxon>malvids</taxon>
        <taxon>Sapindales</taxon>
        <taxon>Anacardiaceae</taxon>
        <taxon>Pistacia</taxon>
    </lineage>
</organism>
<accession>A0ACC0ZCK9</accession>
<gene>
    <name evidence="1" type="ORF">Pint_15714</name>
</gene>
<protein>
    <submittedName>
        <fullName evidence="1">Uncharacterized protein</fullName>
    </submittedName>
</protein>